<sequence length="1703" mass="188180">MGGGRGTEPVGDGGRSITTPERFIPATQDALAPTGARARFRANLEALRTLRELQDTDRAATTPERETLARWGSWGAAGVAEVFDENRAEFADDRAELRTLLTEDEYRAANRTVINAHYTDPALATEIWQTLQSLGFEGGQVLEPGSGAGTFIGLAPEGTTMTGVELDPVTAGISQALYPEANIRAESFADSQFGSARFDATVGNVPFGRNILHDPSHNQGRHSMHNHFIIKSLDLTRPGGVVGVISSAFTLDAQNPAARREIFESADLLGAVRLPNGAHRRAAGTEALTDVLVFRRRLPGEERGDASWLGTSPMTTEAGDQARINEYFAQHPERVLGSIEVGNGMYGNATVNVRATDLQAVPALLHEQLQEVAATAVAAGRGIGEDQRSEEVVAAAQIPQTPSTEQVGHIAVLEDGTFTQVNLDRAAVPLVVPRTQRDELRILLGLRDDARSVLSLEASNVQDTDELVTARAGLADKYEKYAAEYGPINRFNETRTGRTDDNGNDIVSRRQPPVMAILRKDPFGPLVPALENFNEGTQKAFPAALLKERQVQPRKPILGVDTPAEALAVTLDTVGEVDLETIASLLGTEPGKAREALGDLVYDIPGEAGVMETRAEYLSGNIREKIDTATEALNDDPKYQRNLTDLHRVLPKPLGADEIEAKVGAVWIAPDIHAQFLRTLIKDRNAHVDRISGANWEVKASKGTFQARNDWGTNRMPAGDIFKNLLEQRRVQVTDPDPEDERGNRRIVNPTETTAAQEKAQMIQERFSEWVWEDPARTIALTDEYNRRFNSLVLRDYDLEGQRLSFPGLVKDWVPRPHQRAAVARMISEPSVGLFHEVGAGKTAEMAMGAMELRRLGMTNKPAVVVPNHMLDQFSREWLQIYPQAQILAASSADLQGDKRREFIARAAANDWDAVIMTRTAFERIELSPETERDYMNRENDRMRQEMAAAGARAAARGETSLTVKKMETRLQAREEKMKAKLERPVDAGITFEQTGIDYLIIDELHDFKNLDTPSNIRDAAIDGSKRASDLHSKVEYLRDTYGHRVITGATATPIANSVTEMYVMQRYLRPDLLEKAGINDFDTWAATFGEVVSDMEMSVAGGDKFTLKERFSKFQNVPELLKMFHTFADVKTAEDLKLPVPDMAAREDGKRLPRMVTVEPSAELSDYIADIGERAGQVQARMVDPREDNMLKISSDGRKAALDMRLVDPELEMLEGSTKSSAAADLIAGVYEKNKDRIYTDPATKEEHPTRGALQIVFCDLGTPSKDWNVYDQLKIDLTERGVPAEKVRFMHEAKNDAEKGRLFAACRSGDVAVLIGSTQKMGVGTNIQDRAVHLVDMDAPWRPADVSQRHGRIIRQGNQNPEVDISQVVTKGSFDTFMWQTLERKSKFIDQIMRGKLDVREIEDVGENTLSFAEVKAISSGNPLILEKSKAEQELSRLERLSRAWSRNQVSLVHRKDSAQIKGRVQVNNLPKLKQAVERTSGEVGGESFAMTVKNQRHDKRTEAAEAIGAWVKENTSFMPPQHAERDAGIVGTLAGHQVRVVEGMGIMGDSASSPVRFHLDGAPGVYTEVSRQTALNPNPGLITRLENLVTRLPQTAEKLERDIENTRQEYRDAETALKTPFKHADALQSAQWDVERINRVMLGEENPQPSFDTDMAAARKLQRANNPVPIGADLTTPATQASPSHTYTTTTSAERDGMDR</sequence>
<dbReference type="SUPFAM" id="SSF52540">
    <property type="entry name" value="P-loop containing nucleoside triphosphate hydrolases"/>
    <property type="match status" value="2"/>
</dbReference>
<dbReference type="CDD" id="cd02440">
    <property type="entry name" value="AdoMet_MTases"/>
    <property type="match status" value="1"/>
</dbReference>
<feature type="compositionally biased region" description="Gly residues" evidence="2">
    <location>
        <begin position="1"/>
        <end position="14"/>
    </location>
</feature>
<dbReference type="Pfam" id="PF00271">
    <property type="entry name" value="Helicase_C"/>
    <property type="match status" value="1"/>
</dbReference>
<feature type="region of interest" description="Disordered" evidence="2">
    <location>
        <begin position="1"/>
        <end position="21"/>
    </location>
</feature>
<dbReference type="EMBL" id="BAABLK010000025">
    <property type="protein sequence ID" value="GAA5226954.1"/>
    <property type="molecule type" value="Genomic_DNA"/>
</dbReference>
<dbReference type="Pfam" id="PF04851">
    <property type="entry name" value="ResIII"/>
    <property type="match status" value="1"/>
</dbReference>
<accession>A0ABP9TJG9</accession>
<evidence type="ECO:0000256" key="1">
    <source>
        <dbReference type="SAM" id="Coils"/>
    </source>
</evidence>
<dbReference type="InterPro" id="IPR052933">
    <property type="entry name" value="DNA_Protect_Modify"/>
</dbReference>
<feature type="region of interest" description="Disordered" evidence="2">
    <location>
        <begin position="1668"/>
        <end position="1703"/>
    </location>
</feature>
<dbReference type="InterPro" id="IPR006935">
    <property type="entry name" value="Helicase/UvrB_N"/>
</dbReference>
<organism evidence="5 6">
    <name type="scientific">Paeniglutamicibacter antarcticus</name>
    <dbReference type="NCBI Taxonomy" id="494023"/>
    <lineage>
        <taxon>Bacteria</taxon>
        <taxon>Bacillati</taxon>
        <taxon>Actinomycetota</taxon>
        <taxon>Actinomycetes</taxon>
        <taxon>Micrococcales</taxon>
        <taxon>Micrococcaceae</taxon>
        <taxon>Paeniglutamicibacter</taxon>
    </lineage>
</organism>
<dbReference type="PANTHER" id="PTHR41313">
    <property type="entry name" value="ADENINE-SPECIFIC METHYLTRANSFERASE"/>
    <property type="match status" value="1"/>
</dbReference>
<protein>
    <recommendedName>
        <fullName evidence="7">Helicase</fullName>
    </recommendedName>
</protein>
<dbReference type="RefSeq" id="WP_345467325.1">
    <property type="nucleotide sequence ID" value="NZ_BAABLK010000025.1"/>
</dbReference>
<dbReference type="Gene3D" id="3.40.50.300">
    <property type="entry name" value="P-loop containing nucleotide triphosphate hydrolases"/>
    <property type="match status" value="2"/>
</dbReference>
<dbReference type="PANTHER" id="PTHR41313:SF1">
    <property type="entry name" value="DNA METHYLASE ADENINE-SPECIFIC DOMAIN-CONTAINING PROTEIN"/>
    <property type="match status" value="1"/>
</dbReference>
<evidence type="ECO:0000313" key="6">
    <source>
        <dbReference type="Proteomes" id="UP001501257"/>
    </source>
</evidence>
<evidence type="ECO:0008006" key="7">
    <source>
        <dbReference type="Google" id="ProtNLM"/>
    </source>
</evidence>
<dbReference type="Gene3D" id="3.40.50.150">
    <property type="entry name" value="Vaccinia Virus protein VP39"/>
    <property type="match status" value="1"/>
</dbReference>
<dbReference type="Proteomes" id="UP001501257">
    <property type="component" value="Unassembled WGS sequence"/>
</dbReference>
<dbReference type="InterPro" id="IPR027417">
    <property type="entry name" value="P-loop_NTPase"/>
</dbReference>
<evidence type="ECO:0000256" key="2">
    <source>
        <dbReference type="SAM" id="MobiDB-lite"/>
    </source>
</evidence>
<feature type="domain" description="Helicase C-terminal" evidence="4">
    <location>
        <begin position="1273"/>
        <end position="1359"/>
    </location>
</feature>
<evidence type="ECO:0000259" key="3">
    <source>
        <dbReference type="SMART" id="SM00487"/>
    </source>
</evidence>
<dbReference type="InterPro" id="IPR014001">
    <property type="entry name" value="Helicase_ATP-bd"/>
</dbReference>
<feature type="compositionally biased region" description="Polar residues" evidence="2">
    <location>
        <begin position="1679"/>
        <end position="1695"/>
    </location>
</feature>
<feature type="coiled-coil region" evidence="1">
    <location>
        <begin position="1592"/>
        <end position="1619"/>
    </location>
</feature>
<dbReference type="SMART" id="SM00490">
    <property type="entry name" value="HELICc"/>
    <property type="match status" value="1"/>
</dbReference>
<dbReference type="SUPFAM" id="SSF53335">
    <property type="entry name" value="S-adenosyl-L-methionine-dependent methyltransferases"/>
    <property type="match status" value="1"/>
</dbReference>
<name>A0ABP9TJG9_9MICC</name>
<evidence type="ECO:0000313" key="5">
    <source>
        <dbReference type="EMBL" id="GAA5226954.1"/>
    </source>
</evidence>
<keyword evidence="1" id="KW-0175">Coiled coil</keyword>
<dbReference type="InterPro" id="IPR001650">
    <property type="entry name" value="Helicase_C-like"/>
</dbReference>
<dbReference type="SMART" id="SM00487">
    <property type="entry name" value="DEXDc"/>
    <property type="match status" value="1"/>
</dbReference>
<comment type="caution">
    <text evidence="5">The sequence shown here is derived from an EMBL/GenBank/DDBJ whole genome shotgun (WGS) entry which is preliminary data.</text>
</comment>
<gene>
    <name evidence="5" type="ORF">GCM10025778_14870</name>
</gene>
<reference evidence="6" key="1">
    <citation type="journal article" date="2019" name="Int. J. Syst. Evol. Microbiol.">
        <title>The Global Catalogue of Microorganisms (GCM) 10K type strain sequencing project: providing services to taxonomists for standard genome sequencing and annotation.</title>
        <authorList>
            <consortium name="The Broad Institute Genomics Platform"/>
            <consortium name="The Broad Institute Genome Sequencing Center for Infectious Disease"/>
            <person name="Wu L."/>
            <person name="Ma J."/>
        </authorList>
    </citation>
    <scope>NUCLEOTIDE SEQUENCE [LARGE SCALE GENOMIC DNA]</scope>
    <source>
        <strain evidence="6">JCM 18952</strain>
    </source>
</reference>
<evidence type="ECO:0000259" key="4">
    <source>
        <dbReference type="SMART" id="SM00490"/>
    </source>
</evidence>
<dbReference type="InterPro" id="IPR029063">
    <property type="entry name" value="SAM-dependent_MTases_sf"/>
</dbReference>
<proteinExistence type="predicted"/>
<feature type="domain" description="Helicase ATP-binding" evidence="3">
    <location>
        <begin position="811"/>
        <end position="1082"/>
    </location>
</feature>
<keyword evidence="6" id="KW-1185">Reference proteome</keyword>